<comment type="similarity">
    <text evidence="1 3">Belongs to the RelE toxin family.</text>
</comment>
<dbReference type="PIRSF" id="PIRSF029218">
    <property type="entry name" value="ParE"/>
    <property type="match status" value="1"/>
</dbReference>
<dbReference type="KEGG" id="mod:AS202_17445"/>
<dbReference type="InterPro" id="IPR035093">
    <property type="entry name" value="RelE/ParE_toxin_dom_sf"/>
</dbReference>
<dbReference type="Gene3D" id="3.30.2310.20">
    <property type="entry name" value="RelE-like"/>
    <property type="match status" value="1"/>
</dbReference>
<accession>A0AAI8G6H6</accession>
<name>A0AAI8G6H6_9FLAO</name>
<evidence type="ECO:0000313" key="5">
    <source>
        <dbReference type="Proteomes" id="UP000069030"/>
    </source>
</evidence>
<dbReference type="InterPro" id="IPR028344">
    <property type="entry name" value="ParE1/4"/>
</dbReference>
<dbReference type="InterPro" id="IPR007712">
    <property type="entry name" value="RelE/ParE_toxin"/>
</dbReference>
<dbReference type="EMBL" id="CP013690">
    <property type="protein sequence ID" value="ALU27823.1"/>
    <property type="molecule type" value="Genomic_DNA"/>
</dbReference>
<organism evidence="4 5">
    <name type="scientific">Myroides odoratimimus</name>
    <dbReference type="NCBI Taxonomy" id="76832"/>
    <lineage>
        <taxon>Bacteria</taxon>
        <taxon>Pseudomonadati</taxon>
        <taxon>Bacteroidota</taxon>
        <taxon>Flavobacteriia</taxon>
        <taxon>Flavobacteriales</taxon>
        <taxon>Flavobacteriaceae</taxon>
        <taxon>Myroides</taxon>
    </lineage>
</organism>
<dbReference type="PANTHER" id="PTHR33755">
    <property type="entry name" value="TOXIN PARE1-RELATED"/>
    <property type="match status" value="1"/>
</dbReference>
<evidence type="ECO:0000256" key="2">
    <source>
        <dbReference type="ARBA" id="ARBA00022649"/>
    </source>
</evidence>
<proteinExistence type="inferred from homology"/>
<dbReference type="InterPro" id="IPR051803">
    <property type="entry name" value="TA_system_RelE-like_toxin"/>
</dbReference>
<keyword evidence="2" id="KW-1277">Toxin-antitoxin system</keyword>
<dbReference type="Pfam" id="PF05016">
    <property type="entry name" value="ParE_toxin"/>
    <property type="match status" value="1"/>
</dbReference>
<evidence type="ECO:0000313" key="4">
    <source>
        <dbReference type="EMBL" id="ALU27823.1"/>
    </source>
</evidence>
<evidence type="ECO:0000256" key="3">
    <source>
        <dbReference type="PIRNR" id="PIRNR029218"/>
    </source>
</evidence>
<evidence type="ECO:0000256" key="1">
    <source>
        <dbReference type="ARBA" id="ARBA00006226"/>
    </source>
</evidence>
<reference evidence="4 5" key="1">
    <citation type="journal article" date="2016" name="J. Zhejiang Univ. Sci. B">
        <title>Antibiotic resistance mechanisms of Myroides sp.</title>
        <authorList>
            <person name="Hu S."/>
            <person name="Yuan S."/>
            <person name="Qu H."/>
            <person name="Jiang T."/>
            <person name="Zhou Y."/>
            <person name="Wang M."/>
            <person name="Ming D."/>
        </authorList>
    </citation>
    <scope>NUCLEOTIDE SEQUENCE [LARGE SCALE GENOMIC DNA]</scope>
    <source>
        <strain evidence="4 5">PR63039</strain>
    </source>
</reference>
<dbReference type="Proteomes" id="UP000069030">
    <property type="component" value="Chromosome"/>
</dbReference>
<protein>
    <recommendedName>
        <fullName evidence="3">Toxin</fullName>
    </recommendedName>
</protein>
<gene>
    <name evidence="4" type="ORF">AS202_17445</name>
</gene>
<dbReference type="AlphaFoldDB" id="A0AAI8G6H6"/>
<dbReference type="RefSeq" id="WP_006258326.1">
    <property type="nucleotide sequence ID" value="NZ_CP013690.1"/>
</dbReference>
<dbReference type="PANTHER" id="PTHR33755:SF9">
    <property type="entry name" value="TOXIN PARE1"/>
    <property type="match status" value="1"/>
</dbReference>
<dbReference type="GeneID" id="66976483"/>
<sequence length="99" mass="11738">MAKYILTNRAVKDLSEIWSYTFEAWSEQQANKYYTLLIETCQKITNNPTLGKSYARINTHLLGFAIGKHIIFYQILQNKDILVIRFLHERMDLKNILKE</sequence>